<dbReference type="CDD" id="cd16018">
    <property type="entry name" value="Enpp"/>
    <property type="match status" value="1"/>
</dbReference>
<sequence>MPECNNIYSDKKTVTVNGREYQWPVQSTVVVCFDGCDPQYIDAASQAGLIPNLDKMRGSGFAGKALASMPTFTNPNNVSIVCGVSPNVHGVSGNFYFDRETGKDVMMVDSSPVRAPTLLSAFSRAGAKVVAITAKDKLRKALGKDLDGIAFSAEKANDATEAENGIGNVEALVGRSAPDQYSADLSLFVLDAGITLLETTRPDICYLSLSDYVQHKHAPNDPQALEFMVAVDQRLGKMLSLGARLGIVADHGMSDMADAGGNPRIVYLSDLLDEAFGAGKCRVICPITDPFVRHHGALGGFIRIHLMAPDIAIHDVLNFVRNIPGVALALPRDEACLMFEVADDREGDIAVVAIKGVALGAGKADHDLSQLSGARLRSHGSLTEQVVPFITSIPVKADPTHRLRNFDIFFALLNEAI</sequence>
<reference evidence="1 2" key="1">
    <citation type="submission" date="2019-02" db="EMBL/GenBank/DDBJ databases">
        <title>Investigation of anaerobic lignin degradation for improved lignocellulosic biofuels.</title>
        <authorList>
            <person name="Deangelis K."/>
        </authorList>
    </citation>
    <scope>NUCLEOTIDE SEQUENCE [LARGE SCALE GENOMIC DNA]</scope>
    <source>
        <strain evidence="1 2">159R</strain>
    </source>
</reference>
<dbReference type="NCBIfam" id="TIGR02335">
    <property type="entry name" value="hydr_PhnA"/>
    <property type="match status" value="1"/>
</dbReference>
<dbReference type="PANTHER" id="PTHR10151:SF120">
    <property type="entry name" value="BIS(5'-ADENOSYL)-TRIPHOSPHATASE"/>
    <property type="match status" value="1"/>
</dbReference>
<keyword evidence="1" id="KW-0378">Hydrolase</keyword>
<dbReference type="Gene3D" id="3.40.720.10">
    <property type="entry name" value="Alkaline Phosphatase, subunit A"/>
    <property type="match status" value="1"/>
</dbReference>
<comment type="caution">
    <text evidence="1">The sequence shown here is derived from an EMBL/GenBank/DDBJ whole genome shotgun (WGS) entry which is preliminary data.</text>
</comment>
<name>A0A4R1NPQ6_9GAMM</name>
<dbReference type="OrthoDB" id="9771966at2"/>
<dbReference type="SUPFAM" id="SSF53649">
    <property type="entry name" value="Alkaline phosphatase-like"/>
    <property type="match status" value="1"/>
</dbReference>
<dbReference type="InterPro" id="IPR002591">
    <property type="entry name" value="Phosphodiest/P_Trfase"/>
</dbReference>
<dbReference type="PANTHER" id="PTHR10151">
    <property type="entry name" value="ECTONUCLEOTIDE PYROPHOSPHATASE/PHOSPHODIESTERASE"/>
    <property type="match status" value="1"/>
</dbReference>
<dbReference type="InterPro" id="IPR012710">
    <property type="entry name" value="Phosphonoacetate_hydro"/>
</dbReference>
<keyword evidence="2" id="KW-1185">Reference proteome</keyword>
<evidence type="ECO:0000313" key="1">
    <source>
        <dbReference type="EMBL" id="TCL06716.1"/>
    </source>
</evidence>
<dbReference type="RefSeq" id="WP_132926338.1">
    <property type="nucleotide sequence ID" value="NZ_CP075169.1"/>
</dbReference>
<protein>
    <submittedName>
        <fullName evidence="1">Phosphonoacetate hydrolase</fullName>
    </submittedName>
</protein>
<dbReference type="Proteomes" id="UP000294555">
    <property type="component" value="Unassembled WGS sequence"/>
</dbReference>
<dbReference type="AlphaFoldDB" id="A0A4R1NPQ6"/>
<dbReference type="GO" id="GO:0047400">
    <property type="term" value="F:phosphonoacetate hydrolase activity"/>
    <property type="evidence" value="ECO:0007669"/>
    <property type="project" value="InterPro"/>
</dbReference>
<dbReference type="Pfam" id="PF01663">
    <property type="entry name" value="Phosphodiest"/>
    <property type="match status" value="1"/>
</dbReference>
<dbReference type="InterPro" id="IPR017850">
    <property type="entry name" value="Alkaline_phosphatase_core_sf"/>
</dbReference>
<dbReference type="InterPro" id="IPR023116">
    <property type="entry name" value="Phosphonoacetate_hydro_insert"/>
</dbReference>
<gene>
    <name evidence="1" type="ORF">EZJ58_5005</name>
</gene>
<proteinExistence type="predicted"/>
<organism evidence="1 2">
    <name type="scientific">Sodalis ligni</name>
    <dbReference type="NCBI Taxonomy" id="2697027"/>
    <lineage>
        <taxon>Bacteria</taxon>
        <taxon>Pseudomonadati</taxon>
        <taxon>Pseudomonadota</taxon>
        <taxon>Gammaproteobacteria</taxon>
        <taxon>Enterobacterales</taxon>
        <taxon>Bruguierivoracaceae</taxon>
        <taxon>Sodalis</taxon>
    </lineage>
</organism>
<accession>A0A4R1NPQ6</accession>
<dbReference type="EMBL" id="SJOI01000001">
    <property type="protein sequence ID" value="TCL06716.1"/>
    <property type="molecule type" value="Genomic_DNA"/>
</dbReference>
<dbReference type="Gene3D" id="3.30.1360.110">
    <property type="entry name" value="Domain 2, Phosphonoacetate Hydrolase"/>
    <property type="match status" value="1"/>
</dbReference>
<evidence type="ECO:0000313" key="2">
    <source>
        <dbReference type="Proteomes" id="UP000294555"/>
    </source>
</evidence>